<comment type="caution">
    <text evidence="7">The sequence shown here is derived from an EMBL/GenBank/DDBJ whole genome shotgun (WGS) entry which is preliminary data.</text>
</comment>
<dbReference type="GO" id="GO:0016102">
    <property type="term" value="P:diterpenoid biosynthetic process"/>
    <property type="evidence" value="ECO:0007669"/>
    <property type="project" value="TreeGrafter"/>
</dbReference>
<evidence type="ECO:0000256" key="3">
    <source>
        <dbReference type="ARBA" id="ARBA00022842"/>
    </source>
</evidence>
<dbReference type="InterPro" id="IPR008930">
    <property type="entry name" value="Terpenoid_cyclase/PrenylTrfase"/>
</dbReference>
<dbReference type="SUPFAM" id="SSF48239">
    <property type="entry name" value="Terpenoid cyclases/Protein prenyltransferases"/>
    <property type="match status" value="2"/>
</dbReference>
<name>A0A835VHW9_VANPL</name>
<gene>
    <name evidence="7" type="ORF">HPP92_004198</name>
</gene>
<accession>A0A835VHW9</accession>
<dbReference type="InterPro" id="IPR050148">
    <property type="entry name" value="Terpene_synthase-like"/>
</dbReference>
<dbReference type="GO" id="GO:0000287">
    <property type="term" value="F:magnesium ion binding"/>
    <property type="evidence" value="ECO:0007669"/>
    <property type="project" value="InterPro"/>
</dbReference>
<proteinExistence type="predicted"/>
<dbReference type="GO" id="GO:0010333">
    <property type="term" value="F:terpene synthase activity"/>
    <property type="evidence" value="ECO:0007669"/>
    <property type="project" value="InterPro"/>
</dbReference>
<evidence type="ECO:0000256" key="2">
    <source>
        <dbReference type="ARBA" id="ARBA00022723"/>
    </source>
</evidence>
<dbReference type="InterPro" id="IPR001906">
    <property type="entry name" value="Terpene_synth_N"/>
</dbReference>
<dbReference type="InterPro" id="IPR008949">
    <property type="entry name" value="Isoprenoid_synthase_dom_sf"/>
</dbReference>
<reference evidence="7 8" key="1">
    <citation type="journal article" date="2020" name="Nat. Food">
        <title>A phased Vanilla planifolia genome enables genetic improvement of flavour and production.</title>
        <authorList>
            <person name="Hasing T."/>
            <person name="Tang H."/>
            <person name="Brym M."/>
            <person name="Khazi F."/>
            <person name="Huang T."/>
            <person name="Chambers A.H."/>
        </authorList>
    </citation>
    <scope>NUCLEOTIDE SEQUENCE [LARGE SCALE GENOMIC DNA]</scope>
    <source>
        <tissue evidence="7">Leaf</tissue>
    </source>
</reference>
<evidence type="ECO:0000313" key="8">
    <source>
        <dbReference type="Proteomes" id="UP000636800"/>
    </source>
</evidence>
<protein>
    <submittedName>
        <fullName evidence="7">Uncharacterized protein</fullName>
    </submittedName>
</protein>
<sequence length="709" mass="80338">MVIMNSLGFSPIKCSFVGVQRSSRKAFSLQRNTEVAASLDKGLKNSLGVEDLQMGSKSLLDGIRERLFNIELSASFYDTAWVTMVPSPRFAETPCFPQCLDWILDNQHPDGSWGPPGHNLSAIKDVLSSTLACVLALKRWNVGEEYVKKGLWFIGTNFSSCMNEKFPSPIGFSIIYPGMINLAIEMGLKLPVPEVDIDAMLSIRESALRRETEKNSAGSKAYLAFVAEGLPELQDWGNIMNYQGKNGSLFNSPSTTAAALTHVRDDKALNYLSSLLEKFGCSVPTIYPLEIRTQLSMVDRLERLGLSQYFVNEIGVILDRVYSCWIENDEEVYSDVITFAMAFRILRMHGYDVSSDALCQFDDARHFEDTLQGHIKDLHAVMELHKASHVHISPKELVLMKLNSWTTHFLKRELNDIKSLDIAQEVDYALRNPLYATLERLEHKRNIEQYNLDSRMLLKTSYVLHIAKELQYLERWHDDSERCCSANVKIIFSALYNTINELGEKASLIQKRDVTDHLIRIWLDMMKAMMKETKWLKNDTVPMIDEYMTNAIPSFALGTIILPSIYFVGPEVSEETIESSEYNMLFELVSRLGRLLNDIQGFERDRAEGKLNSISLLVLHSNTSISEEEAKKQTRCVIDSIRGELLGLVLQEGGMVPKACKELFWKMSKILHLFYKSTDGFSSPKEMVDAVHAVVHEPLKVGHLLSPKA</sequence>
<evidence type="ECO:0000259" key="5">
    <source>
        <dbReference type="Pfam" id="PF01397"/>
    </source>
</evidence>
<dbReference type="SFLD" id="SFLDG01014">
    <property type="entry name" value="Terpene_Cyclase_Like_1_N-term"/>
    <property type="match status" value="1"/>
</dbReference>
<dbReference type="InterPro" id="IPR005630">
    <property type="entry name" value="Terpene_synthase_metal-bd"/>
</dbReference>
<dbReference type="InterPro" id="IPR036965">
    <property type="entry name" value="Terpene_synth_N_sf"/>
</dbReference>
<feature type="domain" description="Terpene synthase N-terminal" evidence="5">
    <location>
        <begin position="235"/>
        <end position="430"/>
    </location>
</feature>
<evidence type="ECO:0000256" key="1">
    <source>
        <dbReference type="ARBA" id="ARBA00001946"/>
    </source>
</evidence>
<dbReference type="Gene3D" id="1.10.600.10">
    <property type="entry name" value="Farnesyl Diphosphate Synthase"/>
    <property type="match status" value="1"/>
</dbReference>
<dbReference type="Proteomes" id="UP000636800">
    <property type="component" value="Chromosome 1"/>
</dbReference>
<dbReference type="Gene3D" id="1.50.10.160">
    <property type="match status" value="1"/>
</dbReference>
<dbReference type="EMBL" id="JADCNL010000001">
    <property type="protein sequence ID" value="KAG0499507.1"/>
    <property type="molecule type" value="Genomic_DNA"/>
</dbReference>
<dbReference type="PANTHER" id="PTHR31739:SF3">
    <property type="entry name" value="ENT-KAUR-16-ENE SYNTHASE, CHLOROPLASTIC"/>
    <property type="match status" value="1"/>
</dbReference>
<dbReference type="AlphaFoldDB" id="A0A835VHW9"/>
<evidence type="ECO:0000259" key="6">
    <source>
        <dbReference type="Pfam" id="PF03936"/>
    </source>
</evidence>
<dbReference type="SUPFAM" id="SSF48576">
    <property type="entry name" value="Terpenoid synthases"/>
    <property type="match status" value="1"/>
</dbReference>
<dbReference type="Pfam" id="PF01397">
    <property type="entry name" value="Terpene_synth"/>
    <property type="match status" value="1"/>
</dbReference>
<dbReference type="Gene3D" id="1.50.10.130">
    <property type="entry name" value="Terpene synthase, N-terminal domain"/>
    <property type="match status" value="1"/>
</dbReference>
<evidence type="ECO:0000256" key="4">
    <source>
        <dbReference type="ARBA" id="ARBA00023239"/>
    </source>
</evidence>
<feature type="domain" description="Terpene synthase metal-binding" evidence="6">
    <location>
        <begin position="472"/>
        <end position="640"/>
    </location>
</feature>
<keyword evidence="3" id="KW-0460">Magnesium</keyword>
<evidence type="ECO:0000313" key="7">
    <source>
        <dbReference type="EMBL" id="KAG0499507.1"/>
    </source>
</evidence>
<dbReference type="FunFam" id="1.10.600.10:FF:000005">
    <property type="entry name" value="Ent-kaur-16-ene synthase, chloroplastic"/>
    <property type="match status" value="1"/>
</dbReference>
<keyword evidence="4" id="KW-0456">Lyase</keyword>
<keyword evidence="8" id="KW-1185">Reference proteome</keyword>
<keyword evidence="2" id="KW-0479">Metal-binding</keyword>
<dbReference type="FunFam" id="1.50.10.160:FF:000002">
    <property type="entry name" value="cis-abienol synthase, chloroplastic"/>
    <property type="match status" value="1"/>
</dbReference>
<dbReference type="PANTHER" id="PTHR31739">
    <property type="entry name" value="ENT-COPALYL DIPHOSPHATE SYNTHASE, CHLOROPLASTIC"/>
    <property type="match status" value="1"/>
</dbReference>
<dbReference type="Pfam" id="PF03936">
    <property type="entry name" value="Terpene_synth_C"/>
    <property type="match status" value="1"/>
</dbReference>
<organism evidence="7 8">
    <name type="scientific">Vanilla planifolia</name>
    <name type="common">Vanilla</name>
    <dbReference type="NCBI Taxonomy" id="51239"/>
    <lineage>
        <taxon>Eukaryota</taxon>
        <taxon>Viridiplantae</taxon>
        <taxon>Streptophyta</taxon>
        <taxon>Embryophyta</taxon>
        <taxon>Tracheophyta</taxon>
        <taxon>Spermatophyta</taxon>
        <taxon>Magnoliopsida</taxon>
        <taxon>Liliopsida</taxon>
        <taxon>Asparagales</taxon>
        <taxon>Orchidaceae</taxon>
        <taxon>Vanilloideae</taxon>
        <taxon>Vanilleae</taxon>
        <taxon>Vanilla</taxon>
    </lineage>
</organism>
<dbReference type="FunFam" id="1.50.10.130:FF:000002">
    <property type="entry name" value="Ent-copalyl diphosphate synthase, chloroplastic"/>
    <property type="match status" value="1"/>
</dbReference>
<comment type="cofactor">
    <cofactor evidence="1">
        <name>Mg(2+)</name>
        <dbReference type="ChEBI" id="CHEBI:18420"/>
    </cofactor>
</comment>